<dbReference type="InParanoid" id="A0A165D5J1"/>
<organism evidence="1 2">
    <name type="scientific">Calocera cornea HHB12733</name>
    <dbReference type="NCBI Taxonomy" id="1353952"/>
    <lineage>
        <taxon>Eukaryota</taxon>
        <taxon>Fungi</taxon>
        <taxon>Dikarya</taxon>
        <taxon>Basidiomycota</taxon>
        <taxon>Agaricomycotina</taxon>
        <taxon>Dacrymycetes</taxon>
        <taxon>Dacrymycetales</taxon>
        <taxon>Dacrymycetaceae</taxon>
        <taxon>Calocera</taxon>
    </lineage>
</organism>
<gene>
    <name evidence="1" type="ORF">CALCODRAFT_487367</name>
</gene>
<dbReference type="EMBL" id="KV424077">
    <property type="protein sequence ID" value="KZT52121.1"/>
    <property type="molecule type" value="Genomic_DNA"/>
</dbReference>
<proteinExistence type="predicted"/>
<accession>A0A165D5J1</accession>
<reference evidence="1 2" key="1">
    <citation type="journal article" date="2016" name="Mol. Biol. Evol.">
        <title>Comparative Genomics of Early-Diverging Mushroom-Forming Fungi Provides Insights into the Origins of Lignocellulose Decay Capabilities.</title>
        <authorList>
            <person name="Nagy L.G."/>
            <person name="Riley R."/>
            <person name="Tritt A."/>
            <person name="Adam C."/>
            <person name="Daum C."/>
            <person name="Floudas D."/>
            <person name="Sun H."/>
            <person name="Yadav J.S."/>
            <person name="Pangilinan J."/>
            <person name="Larsson K.H."/>
            <person name="Matsuura K."/>
            <person name="Barry K."/>
            <person name="Labutti K."/>
            <person name="Kuo R."/>
            <person name="Ohm R.A."/>
            <person name="Bhattacharya S.S."/>
            <person name="Shirouzu T."/>
            <person name="Yoshinaga Y."/>
            <person name="Martin F.M."/>
            <person name="Grigoriev I.V."/>
            <person name="Hibbett D.S."/>
        </authorList>
    </citation>
    <scope>NUCLEOTIDE SEQUENCE [LARGE SCALE GENOMIC DNA]</scope>
    <source>
        <strain evidence="1 2">HHB12733</strain>
    </source>
</reference>
<sequence length="114" mass="12848">MGGATVYFWISAFIKPVKWSLPSQTMFSPLTHANILRELSDTEAPMVQYYHRAALCWVDVKEEDMFELSEGSVLLLRSGQTITFDLDGIEIALDYLDLAAVLNRYAKGLLSTKI</sequence>
<dbReference type="Proteomes" id="UP000076842">
    <property type="component" value="Unassembled WGS sequence"/>
</dbReference>
<evidence type="ECO:0000313" key="1">
    <source>
        <dbReference type="EMBL" id="KZT52121.1"/>
    </source>
</evidence>
<protein>
    <submittedName>
        <fullName evidence="1">Uncharacterized protein</fullName>
    </submittedName>
</protein>
<name>A0A165D5J1_9BASI</name>
<evidence type="ECO:0000313" key="2">
    <source>
        <dbReference type="Proteomes" id="UP000076842"/>
    </source>
</evidence>
<dbReference type="OrthoDB" id="3406472at2759"/>
<dbReference type="AlphaFoldDB" id="A0A165D5J1"/>
<keyword evidence="2" id="KW-1185">Reference proteome</keyword>